<evidence type="ECO:0000313" key="2">
    <source>
        <dbReference type="EMBL" id="KAJ3661964.1"/>
    </source>
</evidence>
<sequence>MQRNSRSRIRVSPDEDAERQHRRSRLRERLGTRPHVSTSYHEPRRTWTPSPSRARRQSRNERARNPSPEADRPSNERTRNVSTSHSNYNSLKDDRIERLKRLVETLITDKITHGRDSYVMKSDCIQQFSPGHLTMPAQLWVDKIDQLATINQWTEKTTIYHMQSRLAGLAKTWYYHLTYYNYSWEQWKALITLVYKFKLFFVSKNKKNIFYF</sequence>
<keyword evidence="3" id="KW-1185">Reference proteome</keyword>
<feature type="region of interest" description="Disordered" evidence="1">
    <location>
        <begin position="1"/>
        <end position="89"/>
    </location>
</feature>
<protein>
    <submittedName>
        <fullName evidence="2">Uncharacterized protein</fullName>
    </submittedName>
</protein>
<evidence type="ECO:0000313" key="3">
    <source>
        <dbReference type="Proteomes" id="UP001168821"/>
    </source>
</evidence>
<comment type="caution">
    <text evidence="2">The sequence shown here is derived from an EMBL/GenBank/DDBJ whole genome shotgun (WGS) entry which is preliminary data.</text>
</comment>
<accession>A0AA38IZN3</accession>
<feature type="compositionally biased region" description="Basic and acidic residues" evidence="1">
    <location>
        <begin position="58"/>
        <end position="79"/>
    </location>
</feature>
<feature type="compositionally biased region" description="Polar residues" evidence="1">
    <location>
        <begin position="80"/>
        <end position="89"/>
    </location>
</feature>
<gene>
    <name evidence="2" type="ORF">Zmor_006336</name>
</gene>
<dbReference type="Proteomes" id="UP001168821">
    <property type="component" value="Unassembled WGS sequence"/>
</dbReference>
<organism evidence="2 3">
    <name type="scientific">Zophobas morio</name>
    <dbReference type="NCBI Taxonomy" id="2755281"/>
    <lineage>
        <taxon>Eukaryota</taxon>
        <taxon>Metazoa</taxon>
        <taxon>Ecdysozoa</taxon>
        <taxon>Arthropoda</taxon>
        <taxon>Hexapoda</taxon>
        <taxon>Insecta</taxon>
        <taxon>Pterygota</taxon>
        <taxon>Neoptera</taxon>
        <taxon>Endopterygota</taxon>
        <taxon>Coleoptera</taxon>
        <taxon>Polyphaga</taxon>
        <taxon>Cucujiformia</taxon>
        <taxon>Tenebrionidae</taxon>
        <taxon>Zophobas</taxon>
    </lineage>
</organism>
<dbReference type="AlphaFoldDB" id="A0AA38IZN3"/>
<evidence type="ECO:0000256" key="1">
    <source>
        <dbReference type="SAM" id="MobiDB-lite"/>
    </source>
</evidence>
<reference evidence="2" key="1">
    <citation type="journal article" date="2023" name="G3 (Bethesda)">
        <title>Whole genome assemblies of Zophobas morio and Tenebrio molitor.</title>
        <authorList>
            <person name="Kaur S."/>
            <person name="Stinson S.A."/>
            <person name="diCenzo G.C."/>
        </authorList>
    </citation>
    <scope>NUCLEOTIDE SEQUENCE</scope>
    <source>
        <strain evidence="2">QUZm001</strain>
    </source>
</reference>
<name>A0AA38IZN3_9CUCU</name>
<dbReference type="EMBL" id="JALNTZ010000002">
    <property type="protein sequence ID" value="KAJ3661964.1"/>
    <property type="molecule type" value="Genomic_DNA"/>
</dbReference>
<proteinExistence type="predicted"/>